<dbReference type="InterPro" id="IPR011146">
    <property type="entry name" value="HIT-like"/>
</dbReference>
<proteinExistence type="predicted"/>
<comment type="caution">
    <text evidence="4">The sequence shown here is derived from an EMBL/GenBank/DDBJ whole genome shotgun (WGS) entry which is preliminary data.</text>
</comment>
<dbReference type="GO" id="GO:0003824">
    <property type="term" value="F:catalytic activity"/>
    <property type="evidence" value="ECO:0007669"/>
    <property type="project" value="InterPro"/>
</dbReference>
<dbReference type="SUPFAM" id="SSF54197">
    <property type="entry name" value="HIT-like"/>
    <property type="match status" value="1"/>
</dbReference>
<dbReference type="Gene3D" id="3.30.428.10">
    <property type="entry name" value="HIT-like"/>
    <property type="match status" value="1"/>
</dbReference>
<feature type="domain" description="HIT" evidence="3">
    <location>
        <begin position="9"/>
        <end position="113"/>
    </location>
</feature>
<organism evidence="4 5">
    <name type="scientific">candidate division WWE3 bacterium GW2011_GWA1_41_8</name>
    <dbReference type="NCBI Taxonomy" id="1619103"/>
    <lineage>
        <taxon>Bacteria</taxon>
        <taxon>Katanobacteria</taxon>
    </lineage>
</organism>
<dbReference type="STRING" id="1619103.UU80_C0022G0007"/>
<dbReference type="PRINTS" id="PR00332">
    <property type="entry name" value="HISTRIAD"/>
</dbReference>
<feature type="active site" description="Tele-AMP-histidine intermediate" evidence="1">
    <location>
        <position position="100"/>
    </location>
</feature>
<evidence type="ECO:0000256" key="2">
    <source>
        <dbReference type="PROSITE-ProRule" id="PRU00464"/>
    </source>
</evidence>
<accession>A0A0G0X9N8</accession>
<dbReference type="InterPro" id="IPR036265">
    <property type="entry name" value="HIT-like_sf"/>
</dbReference>
<protein>
    <recommendedName>
        <fullName evidence="3">HIT domain-containing protein</fullName>
    </recommendedName>
</protein>
<sequence length="134" mass="15261">MGVDMNDCIFCKIARGELHSYKIWENDDFVAFLSLYPETEGMTIVIPKEHIPSYFLEVDDEVVCELMIAAKEVARILDTKLDNVLRTKVVFEGLEIDHLHAKLYPKYRGAVPEQTGANMATEDVLKKIADKINN</sequence>
<gene>
    <name evidence="4" type="ORF">UU80_C0022G0007</name>
</gene>
<evidence type="ECO:0000256" key="1">
    <source>
        <dbReference type="PIRSR" id="PIRSR601310-1"/>
    </source>
</evidence>
<evidence type="ECO:0000313" key="5">
    <source>
        <dbReference type="Proteomes" id="UP000034920"/>
    </source>
</evidence>
<dbReference type="PROSITE" id="PS51084">
    <property type="entry name" value="HIT_2"/>
    <property type="match status" value="1"/>
</dbReference>
<dbReference type="Proteomes" id="UP000034920">
    <property type="component" value="Unassembled WGS sequence"/>
</dbReference>
<dbReference type="PANTHER" id="PTHR46648:SF1">
    <property type="entry name" value="ADENOSINE 5'-MONOPHOSPHORAMIDASE HNT1"/>
    <property type="match status" value="1"/>
</dbReference>
<dbReference type="AlphaFoldDB" id="A0A0G0X9N8"/>
<comment type="caution">
    <text evidence="2">Lacks conserved residue(s) required for the propagation of feature annotation.</text>
</comment>
<evidence type="ECO:0000259" key="3">
    <source>
        <dbReference type="PROSITE" id="PS51084"/>
    </source>
</evidence>
<dbReference type="GO" id="GO:0009117">
    <property type="term" value="P:nucleotide metabolic process"/>
    <property type="evidence" value="ECO:0007669"/>
    <property type="project" value="TreeGrafter"/>
</dbReference>
<dbReference type="InterPro" id="IPR001310">
    <property type="entry name" value="Histidine_triad_HIT"/>
</dbReference>
<dbReference type="EMBL" id="LCCA01000022">
    <property type="protein sequence ID" value="KKS21704.1"/>
    <property type="molecule type" value="Genomic_DNA"/>
</dbReference>
<dbReference type="PANTHER" id="PTHR46648">
    <property type="entry name" value="HIT FAMILY PROTEIN 1"/>
    <property type="match status" value="1"/>
</dbReference>
<reference evidence="4 5" key="1">
    <citation type="journal article" date="2015" name="Nature">
        <title>rRNA introns, odd ribosomes, and small enigmatic genomes across a large radiation of phyla.</title>
        <authorList>
            <person name="Brown C.T."/>
            <person name="Hug L.A."/>
            <person name="Thomas B.C."/>
            <person name="Sharon I."/>
            <person name="Castelle C.J."/>
            <person name="Singh A."/>
            <person name="Wilkins M.J."/>
            <person name="Williams K.H."/>
            <person name="Banfield J.F."/>
        </authorList>
    </citation>
    <scope>NUCLEOTIDE SEQUENCE [LARGE SCALE GENOMIC DNA]</scope>
</reference>
<dbReference type="Pfam" id="PF01230">
    <property type="entry name" value="HIT"/>
    <property type="match status" value="1"/>
</dbReference>
<evidence type="ECO:0000313" key="4">
    <source>
        <dbReference type="EMBL" id="KKS21704.1"/>
    </source>
</evidence>
<name>A0A0G0X9N8_UNCKA</name>